<dbReference type="GO" id="GO:0032993">
    <property type="term" value="C:protein-DNA complex"/>
    <property type="evidence" value="ECO:0007669"/>
    <property type="project" value="TreeGrafter"/>
</dbReference>
<dbReference type="InterPro" id="IPR036388">
    <property type="entry name" value="WH-like_DNA-bd_sf"/>
</dbReference>
<dbReference type="RefSeq" id="WP_046586218.1">
    <property type="nucleotide sequence ID" value="NZ_LAVA02000027.1"/>
</dbReference>
<sequence length="306" mass="31885">MDFTDVSLTALRVFRAVAEEGTFTAAAGVLGYTQSAVSRQIAAIERAAGTELLERRREGVRITPAGRVVLRRATTVLAEIDATARELSGLPGPGGTVRLGWFPSAGAVLVPRALSALRRTDPGLTVVGREGSTPALVRALRAGTLDLAVLASAPPFRPPDTESPPLALRTLTERALRLAVPAAHPLARGDFVDVADLRGQRWIAGSASGEDGVMGVWPGLDERPEIAHTARDWLAKLHLVAAGCGITTVPATVAVAAPPGVRVLPVRGGPQEQRRLLLARLPQPPDAAVTRVAAALRAAAVADEDG</sequence>
<evidence type="ECO:0000256" key="2">
    <source>
        <dbReference type="ARBA" id="ARBA00023015"/>
    </source>
</evidence>
<dbReference type="STRING" id="1428628.WN71_013555"/>
<proteinExistence type="inferred from homology"/>
<dbReference type="Gene3D" id="3.40.190.10">
    <property type="entry name" value="Periplasmic binding protein-like II"/>
    <property type="match status" value="2"/>
</dbReference>
<evidence type="ECO:0000313" key="6">
    <source>
        <dbReference type="EMBL" id="OIJ67386.1"/>
    </source>
</evidence>
<keyword evidence="3" id="KW-0238">DNA-binding</keyword>
<dbReference type="Pfam" id="PF00126">
    <property type="entry name" value="HTH_1"/>
    <property type="match status" value="1"/>
</dbReference>
<dbReference type="PANTHER" id="PTHR30346">
    <property type="entry name" value="TRANSCRIPTIONAL DUAL REGULATOR HCAR-RELATED"/>
    <property type="match status" value="1"/>
</dbReference>
<keyword evidence="4" id="KW-0804">Transcription</keyword>
<dbReference type="SUPFAM" id="SSF53850">
    <property type="entry name" value="Periplasmic binding protein-like II"/>
    <property type="match status" value="1"/>
</dbReference>
<protein>
    <submittedName>
        <fullName evidence="6">LysR family transcriptional regulator</fullName>
    </submittedName>
</protein>
<dbReference type="PROSITE" id="PS50931">
    <property type="entry name" value="HTH_LYSR"/>
    <property type="match status" value="1"/>
</dbReference>
<organism evidence="6 7">
    <name type="scientific">Streptomyces mangrovisoli</name>
    <dbReference type="NCBI Taxonomy" id="1428628"/>
    <lineage>
        <taxon>Bacteria</taxon>
        <taxon>Bacillati</taxon>
        <taxon>Actinomycetota</taxon>
        <taxon>Actinomycetes</taxon>
        <taxon>Kitasatosporales</taxon>
        <taxon>Streptomycetaceae</taxon>
        <taxon>Streptomyces</taxon>
    </lineage>
</organism>
<name>A0A1J4NZD1_9ACTN</name>
<dbReference type="InterPro" id="IPR000847">
    <property type="entry name" value="LysR_HTH_N"/>
</dbReference>
<dbReference type="EMBL" id="LAVA02000027">
    <property type="protein sequence ID" value="OIJ67386.1"/>
    <property type="molecule type" value="Genomic_DNA"/>
</dbReference>
<dbReference type="OrthoDB" id="3286335at2"/>
<evidence type="ECO:0000256" key="1">
    <source>
        <dbReference type="ARBA" id="ARBA00009437"/>
    </source>
</evidence>
<dbReference type="InterPro" id="IPR036390">
    <property type="entry name" value="WH_DNA-bd_sf"/>
</dbReference>
<keyword evidence="7" id="KW-1185">Reference proteome</keyword>
<comment type="caution">
    <text evidence="6">The sequence shown here is derived from an EMBL/GenBank/DDBJ whole genome shotgun (WGS) entry which is preliminary data.</text>
</comment>
<dbReference type="GO" id="GO:0003677">
    <property type="term" value="F:DNA binding"/>
    <property type="evidence" value="ECO:0007669"/>
    <property type="project" value="UniProtKB-KW"/>
</dbReference>
<dbReference type="SUPFAM" id="SSF46785">
    <property type="entry name" value="Winged helix' DNA-binding domain"/>
    <property type="match status" value="1"/>
</dbReference>
<gene>
    <name evidence="6" type="ORF">WN71_013555</name>
</gene>
<dbReference type="Gene3D" id="1.10.10.10">
    <property type="entry name" value="Winged helix-like DNA-binding domain superfamily/Winged helix DNA-binding domain"/>
    <property type="match status" value="1"/>
</dbReference>
<comment type="similarity">
    <text evidence="1">Belongs to the LysR transcriptional regulatory family.</text>
</comment>
<dbReference type="InterPro" id="IPR005119">
    <property type="entry name" value="LysR_subst-bd"/>
</dbReference>
<dbReference type="GO" id="GO:0003700">
    <property type="term" value="F:DNA-binding transcription factor activity"/>
    <property type="evidence" value="ECO:0007669"/>
    <property type="project" value="InterPro"/>
</dbReference>
<keyword evidence="2" id="KW-0805">Transcription regulation</keyword>
<dbReference type="PANTHER" id="PTHR30346:SF29">
    <property type="entry name" value="LYSR SUBSTRATE-BINDING"/>
    <property type="match status" value="1"/>
</dbReference>
<dbReference type="Proteomes" id="UP000034196">
    <property type="component" value="Unassembled WGS sequence"/>
</dbReference>
<reference evidence="6" key="1">
    <citation type="submission" date="2016-10" db="EMBL/GenBank/DDBJ databases">
        <title>Genome sequence of Streptomyces mangrovisoli MUSC 149.</title>
        <authorList>
            <person name="Lee L.-H."/>
            <person name="Ser H.-L."/>
        </authorList>
    </citation>
    <scope>NUCLEOTIDE SEQUENCE [LARGE SCALE GENOMIC DNA]</scope>
    <source>
        <strain evidence="6">MUSC 149</strain>
    </source>
</reference>
<dbReference type="PRINTS" id="PR00039">
    <property type="entry name" value="HTHLYSR"/>
</dbReference>
<dbReference type="Pfam" id="PF03466">
    <property type="entry name" value="LysR_substrate"/>
    <property type="match status" value="1"/>
</dbReference>
<evidence type="ECO:0000256" key="3">
    <source>
        <dbReference type="ARBA" id="ARBA00023125"/>
    </source>
</evidence>
<evidence type="ECO:0000259" key="5">
    <source>
        <dbReference type="PROSITE" id="PS50931"/>
    </source>
</evidence>
<accession>A0A1J4NZD1</accession>
<dbReference type="FunFam" id="1.10.10.10:FF:000001">
    <property type="entry name" value="LysR family transcriptional regulator"/>
    <property type="match status" value="1"/>
</dbReference>
<evidence type="ECO:0000256" key="4">
    <source>
        <dbReference type="ARBA" id="ARBA00023163"/>
    </source>
</evidence>
<feature type="domain" description="HTH lysR-type" evidence="5">
    <location>
        <begin position="6"/>
        <end position="63"/>
    </location>
</feature>
<dbReference type="AlphaFoldDB" id="A0A1J4NZD1"/>
<evidence type="ECO:0000313" key="7">
    <source>
        <dbReference type="Proteomes" id="UP000034196"/>
    </source>
</evidence>